<evidence type="ECO:0000259" key="5">
    <source>
        <dbReference type="Pfam" id="PF08281"/>
    </source>
</evidence>
<accession>A0A845SLN7</accession>
<dbReference type="Gene3D" id="1.10.10.10">
    <property type="entry name" value="Winged helix-like DNA-binding domain superfamily/Winged helix DNA-binding domain"/>
    <property type="match status" value="1"/>
</dbReference>
<feature type="domain" description="RNA polymerase sigma factor 70 region 4 type 2" evidence="5">
    <location>
        <begin position="149"/>
        <end position="199"/>
    </location>
</feature>
<dbReference type="SUPFAM" id="SSF88659">
    <property type="entry name" value="Sigma3 and sigma4 domains of RNA polymerase sigma factors"/>
    <property type="match status" value="1"/>
</dbReference>
<dbReference type="Proteomes" id="UP000462501">
    <property type="component" value="Unassembled WGS sequence"/>
</dbReference>
<organism evidence="6 7">
    <name type="scientific">Anaerotruncus colihominis</name>
    <dbReference type="NCBI Taxonomy" id="169435"/>
    <lineage>
        <taxon>Bacteria</taxon>
        <taxon>Bacillati</taxon>
        <taxon>Bacillota</taxon>
        <taxon>Clostridia</taxon>
        <taxon>Eubacteriales</taxon>
        <taxon>Oscillospiraceae</taxon>
        <taxon>Anaerotruncus</taxon>
    </lineage>
</organism>
<comment type="similarity">
    <text evidence="1">Belongs to the sigma-70 factor family. ECF subfamily.</text>
</comment>
<evidence type="ECO:0000313" key="6">
    <source>
        <dbReference type="EMBL" id="NDO37729.1"/>
    </source>
</evidence>
<proteinExistence type="inferred from homology"/>
<comment type="caution">
    <text evidence="6">The sequence shown here is derived from an EMBL/GenBank/DDBJ whole genome shotgun (WGS) entry which is preliminary data.</text>
</comment>
<dbReference type="InterPro" id="IPR013249">
    <property type="entry name" value="RNA_pol_sigma70_r4_t2"/>
</dbReference>
<dbReference type="InterPro" id="IPR036388">
    <property type="entry name" value="WH-like_DNA-bd_sf"/>
</dbReference>
<evidence type="ECO:0000256" key="3">
    <source>
        <dbReference type="ARBA" id="ARBA00023082"/>
    </source>
</evidence>
<dbReference type="GO" id="GO:0006352">
    <property type="term" value="P:DNA-templated transcription initiation"/>
    <property type="evidence" value="ECO:0007669"/>
    <property type="project" value="InterPro"/>
</dbReference>
<dbReference type="AlphaFoldDB" id="A0A845SLN7"/>
<sequence>MLQISHSFVIFNRREVVKMTFIMLQAIENETDRNRLTNFYIQYYALMKKKAAEVLSKFGLSNDTKLSEDIIHDAMARLIRNLHTVTSLNEPQLVGYAIKAVQSCAYDCCRKAISQQNLVESKGILEGAQEEKVWEDPVSYFVEEDPLIRLGHVLDKLPQRDHDILIYKYFLDYSDKKIADLLGIKEGSVRMALVRARRRVKESWEMPIKEKANDL</sequence>
<keyword evidence="2" id="KW-0805">Transcription regulation</keyword>
<dbReference type="InterPro" id="IPR013325">
    <property type="entry name" value="RNA_pol_sigma_r2"/>
</dbReference>
<protein>
    <submittedName>
        <fullName evidence="6">RNA polymerase sigma factor</fullName>
    </submittedName>
</protein>
<dbReference type="GO" id="GO:0003677">
    <property type="term" value="F:DNA binding"/>
    <property type="evidence" value="ECO:0007669"/>
    <property type="project" value="InterPro"/>
</dbReference>
<dbReference type="PANTHER" id="PTHR43133:SF60">
    <property type="entry name" value="RNA POLYMERASE SIGMA FACTOR SIGV"/>
    <property type="match status" value="1"/>
</dbReference>
<name>A0A845SLN7_9FIRM</name>
<dbReference type="InterPro" id="IPR013324">
    <property type="entry name" value="RNA_pol_sigma_r3/r4-like"/>
</dbReference>
<dbReference type="NCBIfam" id="TIGR02937">
    <property type="entry name" value="sigma70-ECF"/>
    <property type="match status" value="1"/>
</dbReference>
<dbReference type="CDD" id="cd06171">
    <property type="entry name" value="Sigma70_r4"/>
    <property type="match status" value="1"/>
</dbReference>
<dbReference type="EMBL" id="VIQT01000002">
    <property type="protein sequence ID" value="NDO37729.1"/>
    <property type="molecule type" value="Genomic_DNA"/>
</dbReference>
<keyword evidence="4" id="KW-0804">Transcription</keyword>
<reference evidence="6 7" key="1">
    <citation type="submission" date="2019-06" db="EMBL/GenBank/DDBJ databases">
        <title>Draft genome sequences of 15 bacterial species constituting the stable defined intestinal microbiota of the GM15 gnotobiotic mouse model.</title>
        <authorList>
            <person name="Elie C."/>
            <person name="Mathieu A."/>
            <person name="Saliou A."/>
            <person name="Darnaud M."/>
            <person name="Leulier F."/>
            <person name="Tamellini A."/>
        </authorList>
    </citation>
    <scope>NUCLEOTIDE SEQUENCE [LARGE SCALE GENOMIC DNA]</scope>
    <source>
        <strain evidence="6 7">JM4-15</strain>
    </source>
</reference>
<evidence type="ECO:0000313" key="7">
    <source>
        <dbReference type="Proteomes" id="UP000462501"/>
    </source>
</evidence>
<dbReference type="GO" id="GO:0016987">
    <property type="term" value="F:sigma factor activity"/>
    <property type="evidence" value="ECO:0007669"/>
    <property type="project" value="UniProtKB-KW"/>
</dbReference>
<evidence type="ECO:0000256" key="1">
    <source>
        <dbReference type="ARBA" id="ARBA00010641"/>
    </source>
</evidence>
<dbReference type="Pfam" id="PF08281">
    <property type="entry name" value="Sigma70_r4_2"/>
    <property type="match status" value="1"/>
</dbReference>
<keyword evidence="3" id="KW-0731">Sigma factor</keyword>
<dbReference type="PANTHER" id="PTHR43133">
    <property type="entry name" value="RNA POLYMERASE ECF-TYPE SIGMA FACTO"/>
    <property type="match status" value="1"/>
</dbReference>
<dbReference type="InterPro" id="IPR039425">
    <property type="entry name" value="RNA_pol_sigma-70-like"/>
</dbReference>
<dbReference type="SUPFAM" id="SSF88946">
    <property type="entry name" value="Sigma2 domain of RNA polymerase sigma factors"/>
    <property type="match status" value="1"/>
</dbReference>
<gene>
    <name evidence="6" type="ORF">FMM72_00450</name>
</gene>
<dbReference type="InterPro" id="IPR014284">
    <property type="entry name" value="RNA_pol_sigma-70_dom"/>
</dbReference>
<evidence type="ECO:0000256" key="4">
    <source>
        <dbReference type="ARBA" id="ARBA00023163"/>
    </source>
</evidence>
<evidence type="ECO:0000256" key="2">
    <source>
        <dbReference type="ARBA" id="ARBA00023015"/>
    </source>
</evidence>